<feature type="signal peptide" evidence="1">
    <location>
        <begin position="1"/>
        <end position="28"/>
    </location>
</feature>
<sequence>MDSSLVYENILTTLQVLVVVLVVPSAKFVTRDSPKENVQIHSNNDDNMCTTTTSSNTFNVFGEIKKLTYTHSQKHLNDRSNAIQWKCTYNNKYFQVYIEHIINIIHINIQINMQIDFFKKKQKHIDLAVSKYITILLVQNKVASVEENDLGNDAGLFKNVESRFALIRIRYVGDVELLQLYMSLVEKFSVRTNVSIR</sequence>
<accession>X6MAW0</accession>
<organism evidence="2 3">
    <name type="scientific">Reticulomyxa filosa</name>
    <dbReference type="NCBI Taxonomy" id="46433"/>
    <lineage>
        <taxon>Eukaryota</taxon>
        <taxon>Sar</taxon>
        <taxon>Rhizaria</taxon>
        <taxon>Retaria</taxon>
        <taxon>Foraminifera</taxon>
        <taxon>Monothalamids</taxon>
        <taxon>Reticulomyxidae</taxon>
        <taxon>Reticulomyxa</taxon>
    </lineage>
</organism>
<reference evidence="2 3" key="1">
    <citation type="journal article" date="2013" name="Curr. Biol.">
        <title>The Genome of the Foraminiferan Reticulomyxa filosa.</title>
        <authorList>
            <person name="Glockner G."/>
            <person name="Hulsmann N."/>
            <person name="Schleicher M."/>
            <person name="Noegel A.A."/>
            <person name="Eichinger L."/>
            <person name="Gallinger C."/>
            <person name="Pawlowski J."/>
            <person name="Sierra R."/>
            <person name="Euteneuer U."/>
            <person name="Pillet L."/>
            <person name="Moustafa A."/>
            <person name="Platzer M."/>
            <person name="Groth M."/>
            <person name="Szafranski K."/>
            <person name="Schliwa M."/>
        </authorList>
    </citation>
    <scope>NUCLEOTIDE SEQUENCE [LARGE SCALE GENOMIC DNA]</scope>
</reference>
<name>X6MAW0_RETFI</name>
<evidence type="ECO:0000313" key="2">
    <source>
        <dbReference type="EMBL" id="ETO10984.1"/>
    </source>
</evidence>
<feature type="chain" id="PRO_5004975205" evidence="1">
    <location>
        <begin position="29"/>
        <end position="197"/>
    </location>
</feature>
<gene>
    <name evidence="2" type="ORF">RFI_26393</name>
</gene>
<comment type="caution">
    <text evidence="2">The sequence shown here is derived from an EMBL/GenBank/DDBJ whole genome shotgun (WGS) entry which is preliminary data.</text>
</comment>
<evidence type="ECO:0000256" key="1">
    <source>
        <dbReference type="SAM" id="SignalP"/>
    </source>
</evidence>
<dbReference type="EMBL" id="ASPP01022904">
    <property type="protein sequence ID" value="ETO10984.1"/>
    <property type="molecule type" value="Genomic_DNA"/>
</dbReference>
<keyword evidence="1" id="KW-0732">Signal</keyword>
<protein>
    <submittedName>
        <fullName evidence="2">Uncharacterized protein</fullName>
    </submittedName>
</protein>
<keyword evidence="3" id="KW-1185">Reference proteome</keyword>
<dbReference type="Proteomes" id="UP000023152">
    <property type="component" value="Unassembled WGS sequence"/>
</dbReference>
<proteinExistence type="predicted"/>
<evidence type="ECO:0000313" key="3">
    <source>
        <dbReference type="Proteomes" id="UP000023152"/>
    </source>
</evidence>
<dbReference type="AlphaFoldDB" id="X6MAW0"/>